<dbReference type="AlphaFoldDB" id="C0JX58"/>
<sequence length="454" mass="53037">MTKRELVTDSILQEANFPIEFIDPLDREMYLHRRKLNLKTITDGKNIDLEKLQKELQKIALSDWLQGFFKTLTYNLAEQSPLNIFILRTFMNRIIFAAKEGHFYQTITWLSGRSATGKSSIVSICKFLSEGSYLELGKDSNQFTASALVGKKLLLITDPSKITPNQIDILRTVAGRDTLSYENKNMNGTYTFVPYCQILIVTNRNPRDYDNIWQLEELRTKIIDIEYLHPLPEVSNFNQYLESFKDHFHVWATFCPREYLLQTTRSQAIQNTRSSNEHVSTEISPLHSFIEDCIYICDPAYECNEKELFVTKKDLLIAYENWIEKQGQEASFDGSARKFFQKNIQNALLTTYNIAIKNYRPKVTEKNEVRPLAWKGIKLSAPTNERNHFILVRQPLKGEGEKLCYNESEVFNKFELWREPKMNPIDINLLQEEIFNSQLNELKTRANGIHIREK</sequence>
<dbReference type="Gene3D" id="3.40.50.300">
    <property type="entry name" value="P-loop containing nucleotide triphosphate hydrolases"/>
    <property type="match status" value="1"/>
</dbReference>
<dbReference type="EMBL" id="FJ493499">
    <property type="protein sequence ID" value="ACJ71159.1"/>
    <property type="molecule type" value="Genomic_DNA"/>
</dbReference>
<organism evidence="2">
    <name type="scientific">Pyramimonas parkeae</name>
    <dbReference type="NCBI Taxonomy" id="36894"/>
    <lineage>
        <taxon>Eukaryota</taxon>
        <taxon>Viridiplantae</taxon>
        <taxon>Chlorophyta</taxon>
        <taxon>Pyramimonadophyceae</taxon>
        <taxon>Pyramimonadales</taxon>
        <taxon>Pyramimonadaceae</taxon>
        <taxon>Pyramimonas</taxon>
        <taxon>Pyramimonas subgen. Trichocystis</taxon>
    </lineage>
</organism>
<dbReference type="GeneID" id="7441039"/>
<dbReference type="GeneID" id="7441046"/>
<evidence type="ECO:0000259" key="1">
    <source>
        <dbReference type="Pfam" id="PF19263"/>
    </source>
</evidence>
<keyword evidence="2" id="KW-0934">Plastid</keyword>
<dbReference type="Pfam" id="PF19263">
    <property type="entry name" value="DUF5906"/>
    <property type="match status" value="1"/>
</dbReference>
<dbReference type="RefSeq" id="YP_002600974.1">
    <property type="nucleotide sequence ID" value="NC_012099.1"/>
</dbReference>
<evidence type="ECO:0000313" key="2">
    <source>
        <dbReference type="EMBL" id="ACJ71153.1"/>
    </source>
</evidence>
<accession>C0JX58</accession>
<dbReference type="SUPFAM" id="SSF52540">
    <property type="entry name" value="P-loop containing nucleoside triphosphate hydrolases"/>
    <property type="match status" value="1"/>
</dbReference>
<reference evidence="2" key="1">
    <citation type="journal article" date="2009" name="Mol. Biol. Evol.">
        <title>The chloroplast genomes of the green algae Pyramimonas, Monomastix, and Pycnococcus shed new light on the evolutionary history of prasinophytes and the origin of the secondary chloroplasts of euglenids.</title>
        <authorList>
            <person name="Turmel M."/>
            <person name="Gagnon M.C."/>
            <person name="O'Kelly C.J."/>
            <person name="Otis C."/>
            <person name="Lemieux C."/>
        </authorList>
    </citation>
    <scope>NUCLEOTIDE SEQUENCE</scope>
    <source>
        <strain evidence="2">CCMP 726</strain>
    </source>
</reference>
<proteinExistence type="predicted"/>
<keyword evidence="2" id="KW-0150">Chloroplast</keyword>
<dbReference type="InterPro" id="IPR045455">
    <property type="entry name" value="NrS-1_pol-like_helicase"/>
</dbReference>
<dbReference type="EMBL" id="FJ493499">
    <property type="protein sequence ID" value="ACJ71153.1"/>
    <property type="molecule type" value="Genomic_DNA"/>
</dbReference>
<name>C0JX58_9CHLO</name>
<protein>
    <submittedName>
        <fullName evidence="2">Putative phage associated DNA primase</fullName>
    </submittedName>
</protein>
<gene>
    <name evidence="2" type="primary">orf454</name>
</gene>
<geneLocation type="chloroplast" evidence="2"/>
<feature type="domain" description="NrS-1 polymerase-like helicase" evidence="1">
    <location>
        <begin position="110"/>
        <end position="206"/>
    </location>
</feature>
<dbReference type="RefSeq" id="YP_002600956.1">
    <property type="nucleotide sequence ID" value="NC_012099.1"/>
</dbReference>
<dbReference type="InterPro" id="IPR027417">
    <property type="entry name" value="P-loop_NTPase"/>
</dbReference>